<feature type="non-terminal residue" evidence="3">
    <location>
        <position position="124"/>
    </location>
</feature>
<dbReference type="InterPro" id="IPR007110">
    <property type="entry name" value="Ig-like_dom"/>
</dbReference>
<dbReference type="InterPro" id="IPR036179">
    <property type="entry name" value="Ig-like_dom_sf"/>
</dbReference>
<name>A0A087UTW1_STEMI</name>
<dbReference type="PANTHER" id="PTHR10075">
    <property type="entry name" value="BASIGIN RELATED"/>
    <property type="match status" value="1"/>
</dbReference>
<evidence type="ECO:0000256" key="1">
    <source>
        <dbReference type="ARBA" id="ARBA00023319"/>
    </source>
</evidence>
<dbReference type="STRING" id="407821.A0A087UTW1"/>
<dbReference type="OMA" id="ERASTIC"/>
<dbReference type="SMART" id="SM00408">
    <property type="entry name" value="IGc2"/>
    <property type="match status" value="1"/>
</dbReference>
<dbReference type="EMBL" id="KK121587">
    <property type="protein sequence ID" value="KFM80800.1"/>
    <property type="molecule type" value="Genomic_DNA"/>
</dbReference>
<dbReference type="Proteomes" id="UP000054359">
    <property type="component" value="Unassembled WGS sequence"/>
</dbReference>
<evidence type="ECO:0000313" key="3">
    <source>
        <dbReference type="EMBL" id="KFM80800.1"/>
    </source>
</evidence>
<feature type="domain" description="Ig-like" evidence="2">
    <location>
        <begin position="89"/>
        <end position="124"/>
    </location>
</feature>
<dbReference type="GO" id="GO:0070593">
    <property type="term" value="P:dendrite self-avoidance"/>
    <property type="evidence" value="ECO:0007669"/>
    <property type="project" value="TreeGrafter"/>
</dbReference>
<dbReference type="GO" id="GO:0030424">
    <property type="term" value="C:axon"/>
    <property type="evidence" value="ECO:0007669"/>
    <property type="project" value="TreeGrafter"/>
</dbReference>
<sequence>MFPPALKEGERGSAVCTIRSGDRPVDFQWKKDGQDITKSSSVDIQSLRDSSFLVIETVTAKSSGNYTCIVTNAYGNDQFTASLTVTAPPEWLKEPKDAFIQEGESLTIECTASGVPAPLIKWTT</sequence>
<dbReference type="AlphaFoldDB" id="A0A087UTW1"/>
<gene>
    <name evidence="3" type="ORF">X975_18639</name>
</gene>
<dbReference type="GO" id="GO:0007156">
    <property type="term" value="P:homophilic cell adhesion via plasma membrane adhesion molecules"/>
    <property type="evidence" value="ECO:0007669"/>
    <property type="project" value="TreeGrafter"/>
</dbReference>
<dbReference type="PANTHER" id="PTHR10075:SF101">
    <property type="entry name" value="ZWEI IG DOMAIN PROTEIN ZIG-3"/>
    <property type="match status" value="1"/>
</dbReference>
<dbReference type="GO" id="GO:0098632">
    <property type="term" value="F:cell-cell adhesion mediator activity"/>
    <property type="evidence" value="ECO:0007669"/>
    <property type="project" value="TreeGrafter"/>
</dbReference>
<dbReference type="InterPro" id="IPR003599">
    <property type="entry name" value="Ig_sub"/>
</dbReference>
<feature type="domain" description="Ig-like" evidence="2">
    <location>
        <begin position="1"/>
        <end position="86"/>
    </location>
</feature>
<dbReference type="SUPFAM" id="SSF48726">
    <property type="entry name" value="Immunoglobulin"/>
    <property type="match status" value="1"/>
</dbReference>
<protein>
    <submittedName>
        <fullName evidence="3">Down syndrome cell adhesion molecule-like protein 1-like protein</fullName>
    </submittedName>
</protein>
<dbReference type="Pfam" id="PF07679">
    <property type="entry name" value="I-set"/>
    <property type="match status" value="2"/>
</dbReference>
<dbReference type="InterPro" id="IPR003598">
    <property type="entry name" value="Ig_sub2"/>
</dbReference>
<keyword evidence="1" id="KW-0393">Immunoglobulin domain</keyword>
<dbReference type="InterPro" id="IPR013783">
    <property type="entry name" value="Ig-like_fold"/>
</dbReference>
<accession>A0A087UTW1</accession>
<dbReference type="Gene3D" id="2.60.40.10">
    <property type="entry name" value="Immunoglobulins"/>
    <property type="match status" value="2"/>
</dbReference>
<organism evidence="3 4">
    <name type="scientific">Stegodyphus mimosarum</name>
    <name type="common">African social velvet spider</name>
    <dbReference type="NCBI Taxonomy" id="407821"/>
    <lineage>
        <taxon>Eukaryota</taxon>
        <taxon>Metazoa</taxon>
        <taxon>Ecdysozoa</taxon>
        <taxon>Arthropoda</taxon>
        <taxon>Chelicerata</taxon>
        <taxon>Arachnida</taxon>
        <taxon>Araneae</taxon>
        <taxon>Araneomorphae</taxon>
        <taxon>Entelegynae</taxon>
        <taxon>Eresoidea</taxon>
        <taxon>Eresidae</taxon>
        <taxon>Stegodyphus</taxon>
    </lineage>
</organism>
<dbReference type="GO" id="GO:0005886">
    <property type="term" value="C:plasma membrane"/>
    <property type="evidence" value="ECO:0007669"/>
    <property type="project" value="TreeGrafter"/>
</dbReference>
<dbReference type="OrthoDB" id="6428756at2759"/>
<reference evidence="3 4" key="1">
    <citation type="submission" date="2013-11" db="EMBL/GenBank/DDBJ databases">
        <title>Genome sequencing of Stegodyphus mimosarum.</title>
        <authorList>
            <person name="Bechsgaard J."/>
        </authorList>
    </citation>
    <scope>NUCLEOTIDE SEQUENCE [LARGE SCALE GENOMIC DNA]</scope>
</reference>
<dbReference type="GO" id="GO:0007411">
    <property type="term" value="P:axon guidance"/>
    <property type="evidence" value="ECO:0007669"/>
    <property type="project" value="TreeGrafter"/>
</dbReference>
<dbReference type="FunFam" id="2.60.40.10:FF:000333">
    <property type="entry name" value="Down syndrome cell adhesion molecule"/>
    <property type="match status" value="1"/>
</dbReference>
<keyword evidence="4" id="KW-1185">Reference proteome</keyword>
<dbReference type="SMART" id="SM00409">
    <property type="entry name" value="IG"/>
    <property type="match status" value="1"/>
</dbReference>
<evidence type="ECO:0000259" key="2">
    <source>
        <dbReference type="PROSITE" id="PS50835"/>
    </source>
</evidence>
<dbReference type="InterPro" id="IPR013098">
    <property type="entry name" value="Ig_I-set"/>
</dbReference>
<dbReference type="PROSITE" id="PS50835">
    <property type="entry name" value="IG_LIKE"/>
    <property type="match status" value="2"/>
</dbReference>
<proteinExistence type="predicted"/>
<evidence type="ECO:0000313" key="4">
    <source>
        <dbReference type="Proteomes" id="UP000054359"/>
    </source>
</evidence>